<name>A0A1H7M9G0_9EURY</name>
<sequence length="131" mass="15552">MKLKEIKHPELKNHINMIYMHGENQNKTAINKTEEEIKGYIRNKEFIISIENGKPVRIPYANDGEYLVPIYTDEKEYIIAMDYFSLNDMAENKEYIIEKLDYFKKLKKDPNFLGYIVNIARVSYIINPTLL</sequence>
<reference evidence="1 2" key="1">
    <citation type="submission" date="2016-10" db="EMBL/GenBank/DDBJ databases">
        <authorList>
            <person name="de Groot N.N."/>
        </authorList>
    </citation>
    <scope>NUCLEOTIDE SEQUENCE [LARGE SCALE GENOMIC DNA]</scope>
    <source>
        <strain evidence="1 2">DSM 11978</strain>
    </source>
</reference>
<dbReference type="RefSeq" id="WP_069574742.1">
    <property type="nucleotide sequence ID" value="NZ_FOAK01000009.1"/>
</dbReference>
<dbReference type="EMBL" id="FOAK01000009">
    <property type="protein sequence ID" value="SEL07578.1"/>
    <property type="molecule type" value="Genomic_DNA"/>
</dbReference>
<evidence type="ECO:0000313" key="2">
    <source>
        <dbReference type="Proteomes" id="UP000199506"/>
    </source>
</evidence>
<evidence type="ECO:0000313" key="1">
    <source>
        <dbReference type="EMBL" id="SEL07578.1"/>
    </source>
</evidence>
<organism evidence="1 2">
    <name type="scientific">Methanobrevibacter gottschalkii</name>
    <dbReference type="NCBI Taxonomy" id="190974"/>
    <lineage>
        <taxon>Archaea</taxon>
        <taxon>Methanobacteriati</taxon>
        <taxon>Methanobacteriota</taxon>
        <taxon>Methanomada group</taxon>
        <taxon>Methanobacteria</taxon>
        <taxon>Methanobacteriales</taxon>
        <taxon>Methanobacteriaceae</taxon>
        <taxon>Methanobrevibacter</taxon>
    </lineage>
</organism>
<dbReference type="Proteomes" id="UP000199506">
    <property type="component" value="Unassembled WGS sequence"/>
</dbReference>
<gene>
    <name evidence="1" type="ORF">SAMN05216439_1896</name>
</gene>
<dbReference type="STRING" id="190974.SAMN05216439_1896"/>
<dbReference type="AlphaFoldDB" id="A0A1H7M9G0"/>
<evidence type="ECO:0008006" key="3">
    <source>
        <dbReference type="Google" id="ProtNLM"/>
    </source>
</evidence>
<proteinExistence type="predicted"/>
<protein>
    <recommendedName>
        <fullName evidence="3">SseB protein N-terminal domain-containing protein</fullName>
    </recommendedName>
</protein>
<dbReference type="OrthoDB" id="77041at2157"/>
<accession>A0A1H7M9G0</accession>